<feature type="transmembrane region" description="Helical" evidence="2">
    <location>
        <begin position="252"/>
        <end position="269"/>
    </location>
</feature>
<evidence type="ECO:0000313" key="4">
    <source>
        <dbReference type="Proteomes" id="UP000799302"/>
    </source>
</evidence>
<feature type="transmembrane region" description="Helical" evidence="2">
    <location>
        <begin position="225"/>
        <end position="245"/>
    </location>
</feature>
<feature type="compositionally biased region" description="Acidic residues" evidence="1">
    <location>
        <begin position="631"/>
        <end position="641"/>
    </location>
</feature>
<feature type="transmembrane region" description="Helical" evidence="2">
    <location>
        <begin position="289"/>
        <end position="320"/>
    </location>
</feature>
<dbReference type="EMBL" id="MU004232">
    <property type="protein sequence ID" value="KAF2671611.1"/>
    <property type="molecule type" value="Genomic_DNA"/>
</dbReference>
<evidence type="ECO:0000256" key="2">
    <source>
        <dbReference type="SAM" id="Phobius"/>
    </source>
</evidence>
<evidence type="ECO:0000313" key="3">
    <source>
        <dbReference type="EMBL" id="KAF2671611.1"/>
    </source>
</evidence>
<dbReference type="Proteomes" id="UP000799302">
    <property type="component" value="Unassembled WGS sequence"/>
</dbReference>
<name>A0A6A6UJ96_9PEZI</name>
<keyword evidence="2" id="KW-0472">Membrane</keyword>
<gene>
    <name evidence="3" type="ORF">BT63DRAFT_369836</name>
</gene>
<dbReference type="GO" id="GO:0061630">
    <property type="term" value="F:ubiquitin protein ligase activity"/>
    <property type="evidence" value="ECO:0007669"/>
    <property type="project" value="TreeGrafter"/>
</dbReference>
<dbReference type="OrthoDB" id="66726at2759"/>
<organism evidence="3 4">
    <name type="scientific">Microthyrium microscopicum</name>
    <dbReference type="NCBI Taxonomy" id="703497"/>
    <lineage>
        <taxon>Eukaryota</taxon>
        <taxon>Fungi</taxon>
        <taxon>Dikarya</taxon>
        <taxon>Ascomycota</taxon>
        <taxon>Pezizomycotina</taxon>
        <taxon>Dothideomycetes</taxon>
        <taxon>Dothideomycetes incertae sedis</taxon>
        <taxon>Microthyriales</taxon>
        <taxon>Microthyriaceae</taxon>
        <taxon>Microthyrium</taxon>
    </lineage>
</organism>
<dbReference type="InterPro" id="IPR013083">
    <property type="entry name" value="Znf_RING/FYVE/PHD"/>
</dbReference>
<evidence type="ECO:0000256" key="1">
    <source>
        <dbReference type="SAM" id="MobiDB-lite"/>
    </source>
</evidence>
<keyword evidence="4" id="KW-1185">Reference proteome</keyword>
<proteinExistence type="predicted"/>
<dbReference type="GO" id="GO:0016567">
    <property type="term" value="P:protein ubiquitination"/>
    <property type="evidence" value="ECO:0007669"/>
    <property type="project" value="TreeGrafter"/>
</dbReference>
<feature type="region of interest" description="Disordered" evidence="1">
    <location>
        <begin position="607"/>
        <end position="662"/>
    </location>
</feature>
<feature type="compositionally biased region" description="Polar residues" evidence="1">
    <location>
        <begin position="621"/>
        <end position="630"/>
    </location>
</feature>
<dbReference type="Gene3D" id="3.30.40.10">
    <property type="entry name" value="Zinc/RING finger domain, C3HC4 (zinc finger)"/>
    <property type="match status" value="1"/>
</dbReference>
<dbReference type="AlphaFoldDB" id="A0A6A6UJ96"/>
<dbReference type="PANTHER" id="PTHR22696:SF1">
    <property type="entry name" value="E3 UBIQUITIN-PROTEIN LIGASE RNF26"/>
    <property type="match status" value="1"/>
</dbReference>
<reference evidence="3" key="1">
    <citation type="journal article" date="2020" name="Stud. Mycol.">
        <title>101 Dothideomycetes genomes: a test case for predicting lifestyles and emergence of pathogens.</title>
        <authorList>
            <person name="Haridas S."/>
            <person name="Albert R."/>
            <person name="Binder M."/>
            <person name="Bloem J."/>
            <person name="Labutti K."/>
            <person name="Salamov A."/>
            <person name="Andreopoulos B."/>
            <person name="Baker S."/>
            <person name="Barry K."/>
            <person name="Bills G."/>
            <person name="Bluhm B."/>
            <person name="Cannon C."/>
            <person name="Castanera R."/>
            <person name="Culley D."/>
            <person name="Daum C."/>
            <person name="Ezra D."/>
            <person name="Gonzalez J."/>
            <person name="Henrissat B."/>
            <person name="Kuo A."/>
            <person name="Liang C."/>
            <person name="Lipzen A."/>
            <person name="Lutzoni F."/>
            <person name="Magnuson J."/>
            <person name="Mondo S."/>
            <person name="Nolan M."/>
            <person name="Ohm R."/>
            <person name="Pangilinan J."/>
            <person name="Park H.-J."/>
            <person name="Ramirez L."/>
            <person name="Alfaro M."/>
            <person name="Sun H."/>
            <person name="Tritt A."/>
            <person name="Yoshinaga Y."/>
            <person name="Zwiers L.-H."/>
            <person name="Turgeon B."/>
            <person name="Goodwin S."/>
            <person name="Spatafora J."/>
            <person name="Crous P."/>
            <person name="Grigoriev I."/>
        </authorList>
    </citation>
    <scope>NUCLEOTIDE SEQUENCE</scope>
    <source>
        <strain evidence="3">CBS 115976</strain>
    </source>
</reference>
<feature type="region of interest" description="Disordered" evidence="1">
    <location>
        <begin position="560"/>
        <end position="580"/>
    </location>
</feature>
<sequence>MSSIYNFLRGITTFSSYIISKWALAAALMAFTLGRVHVFASSRVPLHFNFFTRAALYSVPIALLATQALQVLQAIRCQTSPDWADLRYHNSSKQYSLDFAGEAGWLHHLSSSVLYWETDKTSCQSVGMAGLKKSDMPRGSLSILWPLFLGLCGSQFVETFSAALQGRQPITENSIFEMSLAFAEAEALVVKPFEVSLLSGKTEALENLPMKISMVKKIMNASPEVLLLALIFAMSTVTSNVLAIFNKRKKWRLVNTGIWGTAYMVAFIWNLKRMVLSDEEDWNFRFPTVFVVGFIPHLVIILGTFICATIYAMALLMTAIAPPAGQGERRTIRERVYDAYHNLQANVYLAAGETVRFSWEDEFYSTLLKAGFMILTVASEAVYLTQGTNIRVSNLTWLEQGRVNEIKKHRGLLFKKTQAALPNSLKRNATNTFMSSDDLDHNASGTRTGYAVERKARARKHTTVDLNDTQSERRVLLAVKFIKGIFWLCVSAFAMVVLFICESLGMRSRPAWVRKLVGSTTKKRSRAEKSPQKSLDFWILKEDGTFHLARDASVDVEAEMRKQAARTTGSSRATASRLSEARETQIDEKLYDWWKLGGWWGEADTSGDYQDSQDHDDDLTSVISMSSNADPQDDWTDEDETSGQRTPTQDEPFPSRSRGRNDLVDPDALAALLDPQTTEQQQEARMLAHRLRAPAVLTRSQYTQNILRDRASVLTSTRSFNPERKILDRDEEERQLERFILDQRQNVASRQSQHPQTTTTGGTEDWSAGAPGMGNSGPMCVVCQDAPRTILLWPCGCLTICDECRVSMATRNYVNCVCCRTQTEAFSRLFVP</sequence>
<feature type="compositionally biased region" description="Polar residues" evidence="1">
    <location>
        <begin position="743"/>
        <end position="762"/>
    </location>
</feature>
<accession>A0A6A6UJ96</accession>
<keyword evidence="2" id="KW-0812">Transmembrane</keyword>
<feature type="compositionally biased region" description="Low complexity" evidence="1">
    <location>
        <begin position="565"/>
        <end position="577"/>
    </location>
</feature>
<feature type="transmembrane region" description="Helical" evidence="2">
    <location>
        <begin position="481"/>
        <end position="500"/>
    </location>
</feature>
<evidence type="ECO:0008006" key="5">
    <source>
        <dbReference type="Google" id="ProtNLM"/>
    </source>
</evidence>
<dbReference type="PANTHER" id="PTHR22696">
    <property type="entry name" value="E3 UBIQUITIN-PROTEIN LIGASE RNF26"/>
    <property type="match status" value="1"/>
</dbReference>
<dbReference type="Pfam" id="PF13920">
    <property type="entry name" value="zf-C3HC4_3"/>
    <property type="match status" value="1"/>
</dbReference>
<dbReference type="GO" id="GO:0006511">
    <property type="term" value="P:ubiquitin-dependent protein catabolic process"/>
    <property type="evidence" value="ECO:0007669"/>
    <property type="project" value="TreeGrafter"/>
</dbReference>
<protein>
    <recommendedName>
        <fullName evidence="5">RING-type domain-containing protein</fullName>
    </recommendedName>
</protein>
<feature type="region of interest" description="Disordered" evidence="1">
    <location>
        <begin position="743"/>
        <end position="770"/>
    </location>
</feature>
<keyword evidence="2" id="KW-1133">Transmembrane helix</keyword>